<evidence type="ECO:0000313" key="1">
    <source>
        <dbReference type="EMBL" id="GAA2367851.1"/>
    </source>
</evidence>
<protein>
    <submittedName>
        <fullName evidence="1">Uncharacterized protein</fullName>
    </submittedName>
</protein>
<gene>
    <name evidence="1" type="ORF">GCM10009855_03900</name>
</gene>
<accession>A0ABP5U2Q7</accession>
<dbReference type="EMBL" id="BAAARB010000002">
    <property type="protein sequence ID" value="GAA2367851.1"/>
    <property type="molecule type" value="Genomic_DNA"/>
</dbReference>
<evidence type="ECO:0000313" key="2">
    <source>
        <dbReference type="Proteomes" id="UP001501170"/>
    </source>
</evidence>
<name>A0ABP5U2Q7_9ACTN</name>
<keyword evidence="2" id="KW-1185">Reference proteome</keyword>
<sequence length="106" mass="11315">MSDDKPLAAWRAARSMGRMAVPGELALTKTHVVFEPKSKRAAGARFSVALKFVAAVGSAPGTGRLLSGGKADRLCLTLGDGSEWLFVIAELDDACTRIRERLTANR</sequence>
<proteinExistence type="predicted"/>
<dbReference type="Proteomes" id="UP001501170">
    <property type="component" value="Unassembled WGS sequence"/>
</dbReference>
<organism evidence="1 2">
    <name type="scientific">Gordonia cholesterolivorans</name>
    <dbReference type="NCBI Taxonomy" id="559625"/>
    <lineage>
        <taxon>Bacteria</taxon>
        <taxon>Bacillati</taxon>
        <taxon>Actinomycetota</taxon>
        <taxon>Actinomycetes</taxon>
        <taxon>Mycobacteriales</taxon>
        <taxon>Gordoniaceae</taxon>
        <taxon>Gordonia</taxon>
    </lineage>
</organism>
<reference evidence="2" key="1">
    <citation type="journal article" date="2019" name="Int. J. Syst. Evol. Microbiol.">
        <title>The Global Catalogue of Microorganisms (GCM) 10K type strain sequencing project: providing services to taxonomists for standard genome sequencing and annotation.</title>
        <authorList>
            <consortium name="The Broad Institute Genomics Platform"/>
            <consortium name="The Broad Institute Genome Sequencing Center for Infectious Disease"/>
            <person name="Wu L."/>
            <person name="Ma J."/>
        </authorList>
    </citation>
    <scope>NUCLEOTIDE SEQUENCE [LARGE SCALE GENOMIC DNA]</scope>
    <source>
        <strain evidence="2">JCM 16227</strain>
    </source>
</reference>
<comment type="caution">
    <text evidence="1">The sequence shown here is derived from an EMBL/GenBank/DDBJ whole genome shotgun (WGS) entry which is preliminary data.</text>
</comment>
<dbReference type="RefSeq" id="WP_006896753.1">
    <property type="nucleotide sequence ID" value="NZ_BAAARB010000002.1"/>
</dbReference>